<dbReference type="EMBL" id="JACHHZ010000001">
    <property type="protein sequence ID" value="MBB6091552.1"/>
    <property type="molecule type" value="Genomic_DNA"/>
</dbReference>
<dbReference type="AlphaFoldDB" id="A0A841HH47"/>
<evidence type="ECO:0008006" key="3">
    <source>
        <dbReference type="Google" id="ProtNLM"/>
    </source>
</evidence>
<dbReference type="InterPro" id="IPR021890">
    <property type="entry name" value="DUF3501"/>
</dbReference>
<gene>
    <name evidence="1" type="ORF">HNQ60_000398</name>
</gene>
<accession>A0A841HH47</accession>
<reference evidence="1 2" key="1">
    <citation type="submission" date="2020-08" db="EMBL/GenBank/DDBJ databases">
        <title>Genomic Encyclopedia of Type Strains, Phase IV (KMG-IV): sequencing the most valuable type-strain genomes for metagenomic binning, comparative biology and taxonomic classification.</title>
        <authorList>
            <person name="Goeker M."/>
        </authorList>
    </citation>
    <scope>NUCLEOTIDE SEQUENCE [LARGE SCALE GENOMIC DNA]</scope>
    <source>
        <strain evidence="1 2">DSM 26723</strain>
    </source>
</reference>
<comment type="caution">
    <text evidence="1">The sequence shown here is derived from an EMBL/GenBank/DDBJ whole genome shotgun (WGS) entry which is preliminary data.</text>
</comment>
<protein>
    <recommendedName>
        <fullName evidence="3">DUF3501 family protein</fullName>
    </recommendedName>
</protein>
<name>A0A841HH47_9GAMM</name>
<proteinExistence type="predicted"/>
<organism evidence="1 2">
    <name type="scientific">Povalibacter uvarum</name>
    <dbReference type="NCBI Taxonomy" id="732238"/>
    <lineage>
        <taxon>Bacteria</taxon>
        <taxon>Pseudomonadati</taxon>
        <taxon>Pseudomonadota</taxon>
        <taxon>Gammaproteobacteria</taxon>
        <taxon>Steroidobacterales</taxon>
        <taxon>Steroidobacteraceae</taxon>
        <taxon>Povalibacter</taxon>
    </lineage>
</organism>
<dbReference type="RefSeq" id="WP_184329344.1">
    <property type="nucleotide sequence ID" value="NZ_JACHHZ010000001.1"/>
</dbReference>
<dbReference type="Proteomes" id="UP000588068">
    <property type="component" value="Unassembled WGS sequence"/>
</dbReference>
<keyword evidence="2" id="KW-1185">Reference proteome</keyword>
<sequence>MKLTRTDLMSLEQYSVDRKEFRTKVLDHKRDRILTVGPNTSWSFEDRLTIQYQVQEMLRVERIFESHGIQDELDAYNPLIPDGSNWKATFLIEFPDAEERRVKLAQLKGIEDRCWVQVDGFERVFAIADEDLDRENDEKTSAVHFLRFELTPPMTAAVKSGMDVSIGVDHDSYAHEVRPLPKSIRDSLAGDLRPAS</sequence>
<evidence type="ECO:0000313" key="1">
    <source>
        <dbReference type="EMBL" id="MBB6091552.1"/>
    </source>
</evidence>
<evidence type="ECO:0000313" key="2">
    <source>
        <dbReference type="Proteomes" id="UP000588068"/>
    </source>
</evidence>
<dbReference type="Pfam" id="PF12007">
    <property type="entry name" value="DUF3501"/>
    <property type="match status" value="1"/>
</dbReference>